<feature type="compositionally biased region" description="Low complexity" evidence="1">
    <location>
        <begin position="22"/>
        <end position="35"/>
    </location>
</feature>
<evidence type="ECO:0000313" key="3">
    <source>
        <dbReference type="EMBL" id="KAK4444671.1"/>
    </source>
</evidence>
<sequence>MFTLSQHTYAYAAQAPPVPRQFSTHGTSSAFSSSANPDEDWTKISDLAERRRIQNRIAQRNYRKKLKKRLEDLERRAGSSDGASSGGEKSSSTIKTGTKRTQQQTKAQKPAAAASMKQQVQGHFSPPMHHDNHPDQYLFPTAAYPTERDRSHSPYLYADSEYPAPPAMPLPSYEAYRLSETYTTEYLAQQQVPVTLPSMTHFSDAIKRESTGYAAEDNLPYMSYNTYLPGVDMSATHPSPYDHMPHTPSLSHSYDHSANCSDSGSYEYPTTPLSMPGSPGLGQQHL</sequence>
<dbReference type="AlphaFoldDB" id="A0AAV9G7W0"/>
<reference evidence="3" key="2">
    <citation type="submission" date="2023-05" db="EMBL/GenBank/DDBJ databases">
        <authorList>
            <consortium name="Lawrence Berkeley National Laboratory"/>
            <person name="Steindorff A."/>
            <person name="Hensen N."/>
            <person name="Bonometti L."/>
            <person name="Westerberg I."/>
            <person name="Brannstrom I.O."/>
            <person name="Guillou S."/>
            <person name="Cros-Aarteil S."/>
            <person name="Calhoun S."/>
            <person name="Haridas S."/>
            <person name="Kuo A."/>
            <person name="Mondo S."/>
            <person name="Pangilinan J."/>
            <person name="Riley R."/>
            <person name="Labutti K."/>
            <person name="Andreopoulos B."/>
            <person name="Lipzen A."/>
            <person name="Chen C."/>
            <person name="Yanf M."/>
            <person name="Daum C."/>
            <person name="Ng V."/>
            <person name="Clum A."/>
            <person name="Ohm R."/>
            <person name="Martin F."/>
            <person name="Silar P."/>
            <person name="Natvig D."/>
            <person name="Lalanne C."/>
            <person name="Gautier V."/>
            <person name="Ament-Velasquez S.L."/>
            <person name="Kruys A."/>
            <person name="Hutchinson M.I."/>
            <person name="Powell A.J."/>
            <person name="Barry K."/>
            <person name="Miller A.N."/>
            <person name="Grigoriev I.V."/>
            <person name="Debuchy R."/>
            <person name="Gladieux P."/>
            <person name="Thoren M.H."/>
            <person name="Johannesson H."/>
        </authorList>
    </citation>
    <scope>NUCLEOTIDE SEQUENCE</scope>
    <source>
        <strain evidence="3">PSN243</strain>
    </source>
</reference>
<dbReference type="Proteomes" id="UP001321760">
    <property type="component" value="Unassembled WGS sequence"/>
</dbReference>
<gene>
    <name evidence="3" type="ORF">QBC34DRAFT_474407</name>
</gene>
<accession>A0AAV9G7W0</accession>
<evidence type="ECO:0000313" key="4">
    <source>
        <dbReference type="Proteomes" id="UP001321760"/>
    </source>
</evidence>
<name>A0AAV9G7W0_9PEZI</name>
<keyword evidence="4" id="KW-1185">Reference proteome</keyword>
<proteinExistence type="predicted"/>
<dbReference type="InterPro" id="IPR004827">
    <property type="entry name" value="bZIP"/>
</dbReference>
<feature type="region of interest" description="Disordered" evidence="1">
    <location>
        <begin position="239"/>
        <end position="286"/>
    </location>
</feature>
<comment type="caution">
    <text evidence="3">The sequence shown here is derived from an EMBL/GenBank/DDBJ whole genome shotgun (WGS) entry which is preliminary data.</text>
</comment>
<dbReference type="CDD" id="cd14688">
    <property type="entry name" value="bZIP_YAP"/>
    <property type="match status" value="1"/>
</dbReference>
<dbReference type="InterPro" id="IPR052635">
    <property type="entry name" value="Sec_Metab_Biosynth_Reg"/>
</dbReference>
<dbReference type="PANTHER" id="PTHR39607:SF1">
    <property type="entry name" value="B-ZIP TRANSCRIPTION FACTOR (EUROFUNG)"/>
    <property type="match status" value="1"/>
</dbReference>
<organism evidence="3 4">
    <name type="scientific">Podospora aff. communis PSN243</name>
    <dbReference type="NCBI Taxonomy" id="3040156"/>
    <lineage>
        <taxon>Eukaryota</taxon>
        <taxon>Fungi</taxon>
        <taxon>Dikarya</taxon>
        <taxon>Ascomycota</taxon>
        <taxon>Pezizomycotina</taxon>
        <taxon>Sordariomycetes</taxon>
        <taxon>Sordariomycetidae</taxon>
        <taxon>Sordariales</taxon>
        <taxon>Podosporaceae</taxon>
        <taxon>Podospora</taxon>
    </lineage>
</organism>
<protein>
    <recommendedName>
        <fullName evidence="2">BZIP domain-containing protein</fullName>
    </recommendedName>
</protein>
<evidence type="ECO:0000256" key="1">
    <source>
        <dbReference type="SAM" id="MobiDB-lite"/>
    </source>
</evidence>
<dbReference type="GO" id="GO:0003700">
    <property type="term" value="F:DNA-binding transcription factor activity"/>
    <property type="evidence" value="ECO:0007669"/>
    <property type="project" value="InterPro"/>
</dbReference>
<feature type="compositionally biased region" description="Low complexity" evidence="1">
    <location>
        <begin position="79"/>
        <end position="119"/>
    </location>
</feature>
<feature type="region of interest" description="Disordered" evidence="1">
    <location>
        <begin position="13"/>
        <end position="42"/>
    </location>
</feature>
<reference evidence="3" key="1">
    <citation type="journal article" date="2023" name="Mol. Phylogenet. Evol.">
        <title>Genome-scale phylogeny and comparative genomics of the fungal order Sordariales.</title>
        <authorList>
            <person name="Hensen N."/>
            <person name="Bonometti L."/>
            <person name="Westerberg I."/>
            <person name="Brannstrom I.O."/>
            <person name="Guillou S."/>
            <person name="Cros-Aarteil S."/>
            <person name="Calhoun S."/>
            <person name="Haridas S."/>
            <person name="Kuo A."/>
            <person name="Mondo S."/>
            <person name="Pangilinan J."/>
            <person name="Riley R."/>
            <person name="LaButti K."/>
            <person name="Andreopoulos B."/>
            <person name="Lipzen A."/>
            <person name="Chen C."/>
            <person name="Yan M."/>
            <person name="Daum C."/>
            <person name="Ng V."/>
            <person name="Clum A."/>
            <person name="Steindorff A."/>
            <person name="Ohm R.A."/>
            <person name="Martin F."/>
            <person name="Silar P."/>
            <person name="Natvig D.O."/>
            <person name="Lalanne C."/>
            <person name="Gautier V."/>
            <person name="Ament-Velasquez S.L."/>
            <person name="Kruys A."/>
            <person name="Hutchinson M.I."/>
            <person name="Powell A.J."/>
            <person name="Barry K."/>
            <person name="Miller A.N."/>
            <person name="Grigoriev I.V."/>
            <person name="Debuchy R."/>
            <person name="Gladieux P."/>
            <person name="Hiltunen Thoren M."/>
            <person name="Johannesson H."/>
        </authorList>
    </citation>
    <scope>NUCLEOTIDE SEQUENCE</scope>
    <source>
        <strain evidence="3">PSN243</strain>
    </source>
</reference>
<evidence type="ECO:0000259" key="2">
    <source>
        <dbReference type="PROSITE" id="PS00036"/>
    </source>
</evidence>
<feature type="domain" description="BZIP" evidence="2">
    <location>
        <begin position="50"/>
        <end position="65"/>
    </location>
</feature>
<dbReference type="PROSITE" id="PS00036">
    <property type="entry name" value="BZIP_BASIC"/>
    <property type="match status" value="1"/>
</dbReference>
<dbReference type="EMBL" id="MU865974">
    <property type="protein sequence ID" value="KAK4444671.1"/>
    <property type="molecule type" value="Genomic_DNA"/>
</dbReference>
<feature type="region of interest" description="Disordered" evidence="1">
    <location>
        <begin position="73"/>
        <end position="139"/>
    </location>
</feature>
<feature type="compositionally biased region" description="Polar residues" evidence="1">
    <location>
        <begin position="248"/>
        <end position="264"/>
    </location>
</feature>
<dbReference type="PANTHER" id="PTHR39607">
    <property type="entry name" value="XANTHOCILLIN BIOSYNTHESIS CLUSTER TRANSCRIPTION FACTOR XANC-RELATED"/>
    <property type="match status" value="1"/>
</dbReference>